<feature type="region of interest" description="Disordered" evidence="2">
    <location>
        <begin position="243"/>
        <end position="266"/>
    </location>
</feature>
<evidence type="ECO:0000313" key="5">
    <source>
        <dbReference type="EMBL" id="CAA9406444.1"/>
    </source>
</evidence>
<accession>A0A6J4P8L5</accession>
<dbReference type="PROSITE" id="PS51352">
    <property type="entry name" value="THIOREDOXIN_2"/>
    <property type="match status" value="1"/>
</dbReference>
<evidence type="ECO:0000256" key="3">
    <source>
        <dbReference type="SAM" id="Phobius"/>
    </source>
</evidence>
<dbReference type="EMBL" id="CADCUR010000174">
    <property type="protein sequence ID" value="CAA9406444.1"/>
    <property type="molecule type" value="Genomic_DNA"/>
</dbReference>
<dbReference type="PANTHER" id="PTHR13887">
    <property type="entry name" value="GLUTATHIONE S-TRANSFERASE KAPPA"/>
    <property type="match status" value="1"/>
</dbReference>
<gene>
    <name evidence="5" type="ORF">AVDCRST_MAG74-1971</name>
</gene>
<feature type="transmembrane region" description="Helical" evidence="3">
    <location>
        <begin position="12"/>
        <end position="34"/>
    </location>
</feature>
<dbReference type="InterPro" id="IPR012336">
    <property type="entry name" value="Thioredoxin-like_fold"/>
</dbReference>
<comment type="similarity">
    <text evidence="1">Belongs to the thioredoxin family. DsbA subfamily.</text>
</comment>
<dbReference type="Gene3D" id="3.40.30.10">
    <property type="entry name" value="Glutaredoxin"/>
    <property type="match status" value="1"/>
</dbReference>
<name>A0A6J4P8L5_9BACT</name>
<dbReference type="SUPFAM" id="SSF52833">
    <property type="entry name" value="Thioredoxin-like"/>
    <property type="match status" value="1"/>
</dbReference>
<reference evidence="5" key="1">
    <citation type="submission" date="2020-02" db="EMBL/GenBank/DDBJ databases">
        <authorList>
            <person name="Meier V. D."/>
        </authorList>
    </citation>
    <scope>NUCLEOTIDE SEQUENCE</scope>
    <source>
        <strain evidence="5">AVDCRST_MAG74</strain>
    </source>
</reference>
<dbReference type="InterPro" id="IPR013766">
    <property type="entry name" value="Thioredoxin_domain"/>
</dbReference>
<organism evidence="5">
    <name type="scientific">uncultured Pyrinomonadaceae bacterium</name>
    <dbReference type="NCBI Taxonomy" id="2283094"/>
    <lineage>
        <taxon>Bacteria</taxon>
        <taxon>Pseudomonadati</taxon>
        <taxon>Acidobacteriota</taxon>
        <taxon>Blastocatellia</taxon>
        <taxon>Blastocatellales</taxon>
        <taxon>Pyrinomonadaceae</taxon>
        <taxon>environmental samples</taxon>
    </lineage>
</organism>
<sequence>MKQVQTQKNNNSKLPLAIIGLVLVAAIAGGWWFYSSSKTQPAKTNTNSANKKPSYDPAAAQALYARAPAGAQPANVLGAPSATVTVEEFADFQCPTCATVHTKMKELNSLYGGRIKFIYRNYPLTQMHKNAYEAASAAEAAGLQGKFWAMQDQLFTNQKTWSNSAEARKLFEEYANKIGLDIAKFQTDIVSVPVKTRIDADMSRGTALKITGTPSVFINGRQLAIEEMEVNTMRQIIDAEMQKANAQTQSNQPLSQTSATGSNVNK</sequence>
<evidence type="ECO:0000256" key="1">
    <source>
        <dbReference type="ARBA" id="ARBA00005791"/>
    </source>
</evidence>
<keyword evidence="3" id="KW-0472">Membrane</keyword>
<dbReference type="InterPro" id="IPR036249">
    <property type="entry name" value="Thioredoxin-like_sf"/>
</dbReference>
<protein>
    <recommendedName>
        <fullName evidence="4">Thioredoxin domain-containing protein</fullName>
    </recommendedName>
</protein>
<keyword evidence="3" id="KW-1133">Transmembrane helix</keyword>
<feature type="compositionally biased region" description="Polar residues" evidence="2">
    <location>
        <begin position="244"/>
        <end position="266"/>
    </location>
</feature>
<dbReference type="PANTHER" id="PTHR13887:SF55">
    <property type="entry name" value="SLR0313 PROTEIN"/>
    <property type="match status" value="1"/>
</dbReference>
<evidence type="ECO:0000256" key="2">
    <source>
        <dbReference type="SAM" id="MobiDB-lite"/>
    </source>
</evidence>
<keyword evidence="3" id="KW-0812">Transmembrane</keyword>
<dbReference type="Pfam" id="PF13462">
    <property type="entry name" value="Thioredoxin_4"/>
    <property type="match status" value="1"/>
</dbReference>
<evidence type="ECO:0000259" key="4">
    <source>
        <dbReference type="PROSITE" id="PS51352"/>
    </source>
</evidence>
<proteinExistence type="inferred from homology"/>
<feature type="domain" description="Thioredoxin" evidence="4">
    <location>
        <begin position="61"/>
        <end position="242"/>
    </location>
</feature>
<dbReference type="AlphaFoldDB" id="A0A6J4P8L5"/>